<sequence length="111" mass="12088">MVEEECDSRKGSKAQLDLVVAVQARNFVEEDNSNFLHRLRLVAVVERSSCIEREVVESSSNCLSSAATGAADRWLWRPAEILLVPAAAAVGGLGHMDFCTMSTLCIRSGTF</sequence>
<accession>A0A7J7CXZ3</accession>
<dbReference type="AlphaFoldDB" id="A0A7J7CXZ3"/>
<evidence type="ECO:0000313" key="2">
    <source>
        <dbReference type="Proteomes" id="UP000593562"/>
    </source>
</evidence>
<organism evidence="1 2">
    <name type="scientific">Tripterygium wilfordii</name>
    <name type="common">Thunder God vine</name>
    <dbReference type="NCBI Taxonomy" id="458696"/>
    <lineage>
        <taxon>Eukaryota</taxon>
        <taxon>Viridiplantae</taxon>
        <taxon>Streptophyta</taxon>
        <taxon>Embryophyta</taxon>
        <taxon>Tracheophyta</taxon>
        <taxon>Spermatophyta</taxon>
        <taxon>Magnoliopsida</taxon>
        <taxon>eudicotyledons</taxon>
        <taxon>Gunneridae</taxon>
        <taxon>Pentapetalae</taxon>
        <taxon>rosids</taxon>
        <taxon>fabids</taxon>
        <taxon>Celastrales</taxon>
        <taxon>Celastraceae</taxon>
        <taxon>Tripterygium</taxon>
    </lineage>
</organism>
<dbReference type="InParanoid" id="A0A7J7CXZ3"/>
<reference evidence="1 2" key="1">
    <citation type="journal article" date="2020" name="Nat. Commun.">
        <title>Genome of Tripterygium wilfordii and identification of cytochrome P450 involved in triptolide biosynthesis.</title>
        <authorList>
            <person name="Tu L."/>
            <person name="Su P."/>
            <person name="Zhang Z."/>
            <person name="Gao L."/>
            <person name="Wang J."/>
            <person name="Hu T."/>
            <person name="Zhou J."/>
            <person name="Zhang Y."/>
            <person name="Zhao Y."/>
            <person name="Liu Y."/>
            <person name="Song Y."/>
            <person name="Tong Y."/>
            <person name="Lu Y."/>
            <person name="Yang J."/>
            <person name="Xu C."/>
            <person name="Jia M."/>
            <person name="Peters R.J."/>
            <person name="Huang L."/>
            <person name="Gao W."/>
        </authorList>
    </citation>
    <scope>NUCLEOTIDE SEQUENCE [LARGE SCALE GENOMIC DNA]</scope>
    <source>
        <strain evidence="2">cv. XIE 37</strain>
        <tissue evidence="1">Leaf</tissue>
    </source>
</reference>
<proteinExistence type="predicted"/>
<keyword evidence="2" id="KW-1185">Reference proteome</keyword>
<evidence type="ECO:0000313" key="1">
    <source>
        <dbReference type="EMBL" id="KAF5738746.1"/>
    </source>
</evidence>
<dbReference type="EMBL" id="JAAARO010000013">
    <property type="protein sequence ID" value="KAF5738746.1"/>
    <property type="molecule type" value="Genomic_DNA"/>
</dbReference>
<comment type="caution">
    <text evidence="1">The sequence shown here is derived from an EMBL/GenBank/DDBJ whole genome shotgun (WGS) entry which is preliminary data.</text>
</comment>
<dbReference type="Proteomes" id="UP000593562">
    <property type="component" value="Unassembled WGS sequence"/>
</dbReference>
<gene>
    <name evidence="1" type="ORF">HS088_TW13G01647</name>
</gene>
<protein>
    <submittedName>
        <fullName evidence="1">Uncharacterized protein</fullName>
    </submittedName>
</protein>
<name>A0A7J7CXZ3_TRIWF</name>